<comment type="caution">
    <text evidence="1">The sequence shown here is derived from an EMBL/GenBank/DDBJ whole genome shotgun (WGS) entry which is preliminary data.</text>
</comment>
<dbReference type="AlphaFoldDB" id="A0A369AHX7"/>
<proteinExistence type="predicted"/>
<reference evidence="1 2" key="1">
    <citation type="submission" date="2018-07" db="EMBL/GenBank/DDBJ databases">
        <title>Genomic Encyclopedia of Type Strains, Phase IV (KMG-IV): sequencing the most valuable type-strain genomes for metagenomic binning, comparative biology and taxonomic classification.</title>
        <authorList>
            <person name="Goeker M."/>
        </authorList>
    </citation>
    <scope>NUCLEOTIDE SEQUENCE [LARGE SCALE GENOMIC DNA]</scope>
    <source>
        <strain evidence="1 2">DSM 27016</strain>
    </source>
</reference>
<evidence type="ECO:0000313" key="1">
    <source>
        <dbReference type="EMBL" id="RCX07896.1"/>
    </source>
</evidence>
<organism evidence="1 2">
    <name type="scientific">Anaerobacterium chartisolvens</name>
    <dbReference type="NCBI Taxonomy" id="1297424"/>
    <lineage>
        <taxon>Bacteria</taxon>
        <taxon>Bacillati</taxon>
        <taxon>Bacillota</taxon>
        <taxon>Clostridia</taxon>
        <taxon>Eubacteriales</taxon>
        <taxon>Oscillospiraceae</taxon>
        <taxon>Anaerobacterium</taxon>
    </lineage>
</organism>
<accession>A0A369AHX7</accession>
<name>A0A369AHX7_9FIRM</name>
<keyword evidence="2" id="KW-1185">Reference proteome</keyword>
<dbReference type="EMBL" id="QPJT01000047">
    <property type="protein sequence ID" value="RCX07896.1"/>
    <property type="molecule type" value="Genomic_DNA"/>
</dbReference>
<dbReference type="Proteomes" id="UP000253034">
    <property type="component" value="Unassembled WGS sequence"/>
</dbReference>
<sequence>MDNRRKSAKSLLKHYITMGIDNLGSDCLSEIEGIVDDIIDAAKAELQEPQTIVTMGIREYASLTASLSSSMERIKQLNMQIQQLPEDISSEYIEETDIHKATIVMSRKAIESFMLPRVYISEDCPARDIPPENLTIQWKD</sequence>
<dbReference type="RefSeq" id="WP_114300339.1">
    <property type="nucleotide sequence ID" value="NZ_QPJT01000047.1"/>
</dbReference>
<protein>
    <submittedName>
        <fullName evidence="1">Uncharacterized protein</fullName>
    </submittedName>
</protein>
<gene>
    <name evidence="1" type="ORF">DFR58_14716</name>
</gene>
<evidence type="ECO:0000313" key="2">
    <source>
        <dbReference type="Proteomes" id="UP000253034"/>
    </source>
</evidence>